<feature type="region of interest" description="Disordered" evidence="1">
    <location>
        <begin position="98"/>
        <end position="137"/>
    </location>
</feature>
<proteinExistence type="predicted"/>
<dbReference type="AlphaFoldDB" id="A0A9Q3IE74"/>
<feature type="compositionally biased region" description="Polar residues" evidence="1">
    <location>
        <begin position="123"/>
        <end position="137"/>
    </location>
</feature>
<dbReference type="EMBL" id="AVOT02041792">
    <property type="protein sequence ID" value="MBW0537162.1"/>
    <property type="molecule type" value="Genomic_DNA"/>
</dbReference>
<sequence>MEELPPTNADFVITQSTQNGLSAIEKQNIDDIVSMALQKQADLYNRKMQLLEETIQSLKMEQEPKKHIPKSKPKAKDQSQPSTPQVVVKNMKNTQTNKRAQSVAKGAKTLNSHRACSEPLPLPQTSKPNTPSKISNSVPEAVNPQVLKRFQACFSSIDEFEAHAANPNANVFVADADIEALNSGRAGRVKLLQGMLQLEESDLRYIHGYLGKLAIECWGPNLEESSDSLWNSACRTSAINLFRQMAASGAYQNTSLNHGYVNNVMLLIQAYNHYVHF</sequence>
<feature type="region of interest" description="Disordered" evidence="1">
    <location>
        <begin position="58"/>
        <end position="85"/>
    </location>
</feature>
<evidence type="ECO:0000313" key="2">
    <source>
        <dbReference type="EMBL" id="MBW0537162.1"/>
    </source>
</evidence>
<accession>A0A9Q3IE74</accession>
<organism evidence="2 3">
    <name type="scientific">Austropuccinia psidii MF-1</name>
    <dbReference type="NCBI Taxonomy" id="1389203"/>
    <lineage>
        <taxon>Eukaryota</taxon>
        <taxon>Fungi</taxon>
        <taxon>Dikarya</taxon>
        <taxon>Basidiomycota</taxon>
        <taxon>Pucciniomycotina</taxon>
        <taxon>Pucciniomycetes</taxon>
        <taxon>Pucciniales</taxon>
        <taxon>Sphaerophragmiaceae</taxon>
        <taxon>Austropuccinia</taxon>
    </lineage>
</organism>
<keyword evidence="3" id="KW-1185">Reference proteome</keyword>
<reference evidence="2" key="1">
    <citation type="submission" date="2021-03" db="EMBL/GenBank/DDBJ databases">
        <title>Draft genome sequence of rust myrtle Austropuccinia psidii MF-1, a brazilian biotype.</title>
        <authorList>
            <person name="Quecine M.C."/>
            <person name="Pachon D.M.R."/>
            <person name="Bonatelli M.L."/>
            <person name="Correr F.H."/>
            <person name="Franceschini L.M."/>
            <person name="Leite T.F."/>
            <person name="Margarido G.R.A."/>
            <person name="Almeida C.A."/>
            <person name="Ferrarezi J.A."/>
            <person name="Labate C.A."/>
        </authorList>
    </citation>
    <scope>NUCLEOTIDE SEQUENCE</scope>
    <source>
        <strain evidence="2">MF-1</strain>
    </source>
</reference>
<evidence type="ECO:0000313" key="3">
    <source>
        <dbReference type="Proteomes" id="UP000765509"/>
    </source>
</evidence>
<dbReference type="Proteomes" id="UP000765509">
    <property type="component" value="Unassembled WGS sequence"/>
</dbReference>
<evidence type="ECO:0000256" key="1">
    <source>
        <dbReference type="SAM" id="MobiDB-lite"/>
    </source>
</evidence>
<gene>
    <name evidence="2" type="ORF">O181_076877</name>
</gene>
<protein>
    <submittedName>
        <fullName evidence="2">Uncharacterized protein</fullName>
    </submittedName>
</protein>
<comment type="caution">
    <text evidence="2">The sequence shown here is derived from an EMBL/GenBank/DDBJ whole genome shotgun (WGS) entry which is preliminary data.</text>
</comment>
<name>A0A9Q3IE74_9BASI</name>